<sequence length="149" mass="17076">GKEVTKIEFSKNSKKILVSTNDDRIRLFETGKFELIKKLKGHRSELFVGGSFSNEEKIIISGSKNGKIYLWGQQKSEKAYESIIEQDQVLTNAIFAPKESVNFAQEESDKINNHFEMVFGEFKPRDKINLIIVATNSKGFVKIFETKYC</sequence>
<gene>
    <name evidence="3" type="primary">WDR44</name>
    <name evidence="3" type="ORF">MHBO_002338</name>
</gene>
<protein>
    <submittedName>
        <fullName evidence="3">WD repeat-containing protein 44</fullName>
    </submittedName>
</protein>
<dbReference type="InterPro" id="IPR036322">
    <property type="entry name" value="WD40_repeat_dom_sf"/>
</dbReference>
<dbReference type="Pfam" id="PF00400">
    <property type="entry name" value="WD40"/>
    <property type="match status" value="1"/>
</dbReference>
<dbReference type="Proteomes" id="UP001439008">
    <property type="component" value="Unassembled WGS sequence"/>
</dbReference>
<evidence type="ECO:0000256" key="1">
    <source>
        <dbReference type="ARBA" id="ARBA00022574"/>
    </source>
</evidence>
<dbReference type="PANTHER" id="PTHR14221:SF0">
    <property type="entry name" value="WD REPEAT-CONTAINING PROTEIN 44"/>
    <property type="match status" value="1"/>
</dbReference>
<dbReference type="PANTHER" id="PTHR14221">
    <property type="entry name" value="WD REPEAT DOMAIN 44"/>
    <property type="match status" value="1"/>
</dbReference>
<organism evidence="3 4">
    <name type="scientific">Bonamia ostreae</name>
    <dbReference type="NCBI Taxonomy" id="126728"/>
    <lineage>
        <taxon>Eukaryota</taxon>
        <taxon>Sar</taxon>
        <taxon>Rhizaria</taxon>
        <taxon>Endomyxa</taxon>
        <taxon>Ascetosporea</taxon>
        <taxon>Haplosporida</taxon>
        <taxon>Bonamia</taxon>
    </lineage>
</organism>
<comment type="caution">
    <text evidence="3">The sequence shown here is derived from an EMBL/GenBank/DDBJ whole genome shotgun (WGS) entry which is preliminary data.</text>
</comment>
<dbReference type="InterPro" id="IPR015943">
    <property type="entry name" value="WD40/YVTN_repeat-like_dom_sf"/>
</dbReference>
<reference evidence="3 4" key="1">
    <citation type="journal article" date="2024" name="BMC Biol.">
        <title>Comparative genomics of Ascetosporea gives new insight into the evolutionary basis for animal parasitism in Rhizaria.</title>
        <authorList>
            <person name="Hiltunen Thoren M."/>
            <person name="Onut-Brannstrom I."/>
            <person name="Alfjorden A."/>
            <person name="Peckova H."/>
            <person name="Swords F."/>
            <person name="Hooper C."/>
            <person name="Holzer A.S."/>
            <person name="Bass D."/>
            <person name="Burki F."/>
        </authorList>
    </citation>
    <scope>NUCLEOTIDE SEQUENCE [LARGE SCALE GENOMIC DNA]</scope>
    <source>
        <strain evidence="3">20-A016</strain>
    </source>
</reference>
<keyword evidence="2" id="KW-0677">Repeat</keyword>
<dbReference type="SUPFAM" id="SSF50978">
    <property type="entry name" value="WD40 repeat-like"/>
    <property type="match status" value="1"/>
</dbReference>
<dbReference type="InterPro" id="IPR001680">
    <property type="entry name" value="WD40_rpt"/>
</dbReference>
<evidence type="ECO:0000313" key="4">
    <source>
        <dbReference type="Proteomes" id="UP001439008"/>
    </source>
</evidence>
<proteinExistence type="predicted"/>
<keyword evidence="1" id="KW-0853">WD repeat</keyword>
<accession>A0ABV2AMF9</accession>
<name>A0ABV2AMF9_9EUKA</name>
<keyword evidence="4" id="KW-1185">Reference proteome</keyword>
<evidence type="ECO:0000256" key="2">
    <source>
        <dbReference type="ARBA" id="ARBA00022737"/>
    </source>
</evidence>
<evidence type="ECO:0000313" key="3">
    <source>
        <dbReference type="EMBL" id="MES1920694.1"/>
    </source>
</evidence>
<dbReference type="Gene3D" id="2.130.10.10">
    <property type="entry name" value="YVTN repeat-like/Quinoprotein amine dehydrogenase"/>
    <property type="match status" value="1"/>
</dbReference>
<dbReference type="EMBL" id="JBDODL010000810">
    <property type="protein sequence ID" value="MES1920694.1"/>
    <property type="molecule type" value="Genomic_DNA"/>
</dbReference>
<feature type="non-terminal residue" evidence="3">
    <location>
        <position position="1"/>
    </location>
</feature>
<dbReference type="InterPro" id="IPR040324">
    <property type="entry name" value="WDR44/Dgr2"/>
</dbReference>